<evidence type="ECO:0000256" key="5">
    <source>
        <dbReference type="ARBA" id="ARBA00023002"/>
    </source>
</evidence>
<evidence type="ECO:0000256" key="12">
    <source>
        <dbReference type="ARBA" id="ARBA00049728"/>
    </source>
</evidence>
<keyword evidence="2" id="KW-0285">Flavoprotein</keyword>
<dbReference type="PROSITE" id="PS51379">
    <property type="entry name" value="4FE4S_FER_2"/>
    <property type="match status" value="1"/>
</dbReference>
<keyword evidence="6" id="KW-0408">Iron</keyword>
<keyword evidence="5" id="KW-0560">Oxidoreductase</keyword>
<dbReference type="Pfam" id="PF13450">
    <property type="entry name" value="NAD_binding_8"/>
    <property type="match status" value="1"/>
</dbReference>
<comment type="catalytic activity">
    <reaction evidence="9">
        <text>5,6-dihydrouracil + NAD(+) = uracil + NADH + H(+)</text>
        <dbReference type="Rhea" id="RHEA:20189"/>
        <dbReference type="ChEBI" id="CHEBI:15378"/>
        <dbReference type="ChEBI" id="CHEBI:15901"/>
        <dbReference type="ChEBI" id="CHEBI:17568"/>
        <dbReference type="ChEBI" id="CHEBI:57540"/>
        <dbReference type="ChEBI" id="CHEBI:57945"/>
        <dbReference type="EC" id="1.3.1.1"/>
    </reaction>
</comment>
<keyword evidence="4" id="KW-0479">Metal-binding</keyword>
<accession>A0A2N9M685</accession>
<evidence type="ECO:0000256" key="9">
    <source>
        <dbReference type="ARBA" id="ARBA00048792"/>
    </source>
</evidence>
<dbReference type="Proteomes" id="UP000239735">
    <property type="component" value="Unassembled WGS sequence"/>
</dbReference>
<gene>
    <name evidence="14" type="primary">dsrL2</name>
    <name evidence="14" type="ORF">SBA5_810012</name>
</gene>
<organism evidence="14 15">
    <name type="scientific">Candidatus Sulfuritelmatomonas gaucii</name>
    <dbReference type="NCBI Taxonomy" id="2043161"/>
    <lineage>
        <taxon>Bacteria</taxon>
        <taxon>Pseudomonadati</taxon>
        <taxon>Acidobacteriota</taxon>
        <taxon>Terriglobia</taxon>
        <taxon>Terriglobales</taxon>
        <taxon>Acidobacteriaceae</taxon>
        <taxon>Candidatus Sulfuritelmatomonas</taxon>
    </lineage>
</organism>
<evidence type="ECO:0000256" key="10">
    <source>
        <dbReference type="ARBA" id="ARBA00049578"/>
    </source>
</evidence>
<dbReference type="Gene3D" id="1.10.1060.10">
    <property type="entry name" value="Alpha-helical ferredoxin"/>
    <property type="match status" value="1"/>
</dbReference>
<name>A0A2N9M685_9BACT</name>
<evidence type="ECO:0000256" key="11">
    <source>
        <dbReference type="ARBA" id="ARBA00049714"/>
    </source>
</evidence>
<comment type="subunit">
    <text evidence="11">Heterotetramer of 2 PreA and 2 PreT subunits.</text>
</comment>
<dbReference type="SUPFAM" id="SSF51971">
    <property type="entry name" value="Nucleotide-binding domain"/>
    <property type="match status" value="1"/>
</dbReference>
<comment type="catalytic activity">
    <reaction evidence="8">
        <text>5,6-dihydrothymine + NAD(+) = thymine + NADH + H(+)</text>
        <dbReference type="Rhea" id="RHEA:28791"/>
        <dbReference type="ChEBI" id="CHEBI:15378"/>
        <dbReference type="ChEBI" id="CHEBI:17821"/>
        <dbReference type="ChEBI" id="CHEBI:27468"/>
        <dbReference type="ChEBI" id="CHEBI:57540"/>
        <dbReference type="ChEBI" id="CHEBI:57945"/>
        <dbReference type="EC" id="1.3.1.1"/>
    </reaction>
</comment>
<dbReference type="GO" id="GO:0004159">
    <property type="term" value="F:dihydropyrimidine dehydrogenase (NAD+) activity"/>
    <property type="evidence" value="ECO:0007669"/>
    <property type="project" value="UniProtKB-EC"/>
</dbReference>
<dbReference type="EC" id="1.3.1.1" evidence="12"/>
<reference evidence="15" key="1">
    <citation type="submission" date="2018-02" db="EMBL/GenBank/DDBJ databases">
        <authorList>
            <person name="Hausmann B."/>
        </authorList>
    </citation>
    <scope>NUCLEOTIDE SEQUENCE [LARGE SCALE GENOMIC DNA]</scope>
    <source>
        <strain evidence="15">Peat soil MAG SbA5</strain>
    </source>
</reference>
<dbReference type="InterPro" id="IPR017896">
    <property type="entry name" value="4Fe4S_Fe-S-bd"/>
</dbReference>
<dbReference type="PRINTS" id="PR00419">
    <property type="entry name" value="ADXRDTASE"/>
</dbReference>
<dbReference type="PANTHER" id="PTHR43073">
    <property type="entry name" value="DIHYDROPYRIMIDINE DEHYDROGENASE [NADP(+)]"/>
    <property type="match status" value="1"/>
</dbReference>
<dbReference type="SUPFAM" id="SSF46548">
    <property type="entry name" value="alpha-helical ferredoxin"/>
    <property type="match status" value="1"/>
</dbReference>
<evidence type="ECO:0000313" key="14">
    <source>
        <dbReference type="EMBL" id="SPE30927.1"/>
    </source>
</evidence>
<evidence type="ECO:0000256" key="2">
    <source>
        <dbReference type="ARBA" id="ARBA00022630"/>
    </source>
</evidence>
<comment type="function">
    <text evidence="10">Involved in pyrimidine base degradation. Catalyzes physiologically the reduction of uracil to 5,6-dihydrouracil (DHU) by using NADH as a specific cosubstrate. It also catalyzes the reverse reaction and the reduction of thymine to 5,6-dihydrothymine (DHT).</text>
</comment>
<dbReference type="AlphaFoldDB" id="A0A2N9M685"/>
<evidence type="ECO:0000256" key="1">
    <source>
        <dbReference type="ARBA" id="ARBA00001917"/>
    </source>
</evidence>
<evidence type="ECO:0000313" key="15">
    <source>
        <dbReference type="Proteomes" id="UP000239735"/>
    </source>
</evidence>
<dbReference type="GO" id="GO:0051536">
    <property type="term" value="F:iron-sulfur cluster binding"/>
    <property type="evidence" value="ECO:0007669"/>
    <property type="project" value="UniProtKB-KW"/>
</dbReference>
<keyword evidence="7" id="KW-0411">Iron-sulfur</keyword>
<evidence type="ECO:0000256" key="8">
    <source>
        <dbReference type="ARBA" id="ARBA00047685"/>
    </source>
</evidence>
<evidence type="ECO:0000256" key="4">
    <source>
        <dbReference type="ARBA" id="ARBA00022723"/>
    </source>
</evidence>
<protein>
    <recommendedName>
        <fullName evidence="12">dihydrouracil dehydrogenase (NAD(+))</fullName>
        <ecNumber evidence="12">1.3.1.1</ecNumber>
    </recommendedName>
</protein>
<dbReference type="PANTHER" id="PTHR43073:SF2">
    <property type="entry name" value="DIHYDROPYRIMIDINE DEHYDROGENASE [NADP(+)]"/>
    <property type="match status" value="1"/>
</dbReference>
<evidence type="ECO:0000259" key="13">
    <source>
        <dbReference type="PROSITE" id="PS51379"/>
    </source>
</evidence>
<evidence type="ECO:0000256" key="3">
    <source>
        <dbReference type="ARBA" id="ARBA00022643"/>
    </source>
</evidence>
<sequence length="396" mass="42116">MGLFKEVKKPVIRTAAAGGADVSSLRPAYIAKTAPCIYSCPSGTDVRGWLVALTQHEAYGCTPAQAFELAWRTILEQNPFPAICGRVCQHPCELNCNRKAKDGPVAVNHLERFIGDFAIAQGLRAALPAPRREDAARVAVVGAGPAGLTAAYHLARKGYAVTVVDAAPLAGGMMRYRIPRAVIPGEVLDSEIENILGLGIELRAGCVVGRDLSLEDLWRDYRAVFFAVGLQKAAQLELHAGANGGAAFVGELPSELPEIPSEEATEAVPRVLNTVSVAIAQGRAVAGAIAAYLEGNGTAGVDSPAVIRSDKLKLDWYPAAQRIEEAAPMGDAEALAEAARCMSCGMCMDCETCWMYCSKNCFVKLPKGEHYKIKIDLCNGCGKCVESCPCGYIEMK</sequence>
<comment type="cofactor">
    <cofactor evidence="1">
        <name>FMN</name>
        <dbReference type="ChEBI" id="CHEBI:58210"/>
    </cofactor>
</comment>
<dbReference type="InterPro" id="IPR009051">
    <property type="entry name" value="Helical_ferredxn"/>
</dbReference>
<dbReference type="EMBL" id="OKRB01000143">
    <property type="protein sequence ID" value="SPE30927.1"/>
    <property type="molecule type" value="Genomic_DNA"/>
</dbReference>
<dbReference type="InterPro" id="IPR028261">
    <property type="entry name" value="DPD_II"/>
</dbReference>
<dbReference type="GO" id="GO:0046872">
    <property type="term" value="F:metal ion binding"/>
    <property type="evidence" value="ECO:0007669"/>
    <property type="project" value="UniProtKB-KW"/>
</dbReference>
<keyword evidence="3" id="KW-0288">FMN</keyword>
<dbReference type="Gene3D" id="3.30.70.20">
    <property type="match status" value="1"/>
</dbReference>
<dbReference type="PROSITE" id="PS00198">
    <property type="entry name" value="4FE4S_FER_1"/>
    <property type="match status" value="1"/>
</dbReference>
<dbReference type="Pfam" id="PF14691">
    <property type="entry name" value="Fer4_20"/>
    <property type="match status" value="1"/>
</dbReference>
<feature type="domain" description="4Fe-4S ferredoxin-type" evidence="13">
    <location>
        <begin position="369"/>
        <end position="396"/>
    </location>
</feature>
<evidence type="ECO:0000256" key="6">
    <source>
        <dbReference type="ARBA" id="ARBA00023004"/>
    </source>
</evidence>
<proteinExistence type="predicted"/>
<evidence type="ECO:0000256" key="7">
    <source>
        <dbReference type="ARBA" id="ARBA00023014"/>
    </source>
</evidence>
<dbReference type="InterPro" id="IPR017900">
    <property type="entry name" value="4Fe4S_Fe_S_CS"/>
</dbReference>
<dbReference type="InterPro" id="IPR036188">
    <property type="entry name" value="FAD/NAD-bd_sf"/>
</dbReference>
<dbReference type="SUPFAM" id="SSF54862">
    <property type="entry name" value="4Fe-4S ferredoxins"/>
    <property type="match status" value="1"/>
</dbReference>
<dbReference type="Gene3D" id="3.50.50.60">
    <property type="entry name" value="FAD/NAD(P)-binding domain"/>
    <property type="match status" value="1"/>
</dbReference>